<gene>
    <name evidence="2" type="ORF">UFOVP208_43</name>
</gene>
<reference evidence="2" key="1">
    <citation type="submission" date="2020-05" db="EMBL/GenBank/DDBJ databases">
        <authorList>
            <person name="Chiriac C."/>
            <person name="Salcher M."/>
            <person name="Ghai R."/>
            <person name="Kavagutti S V."/>
        </authorList>
    </citation>
    <scope>NUCLEOTIDE SEQUENCE</scope>
</reference>
<organism evidence="2">
    <name type="scientific">uncultured Caudovirales phage</name>
    <dbReference type="NCBI Taxonomy" id="2100421"/>
    <lineage>
        <taxon>Viruses</taxon>
        <taxon>Duplodnaviria</taxon>
        <taxon>Heunggongvirae</taxon>
        <taxon>Uroviricota</taxon>
        <taxon>Caudoviricetes</taxon>
        <taxon>Peduoviridae</taxon>
        <taxon>Maltschvirus</taxon>
        <taxon>Maltschvirus maltsch</taxon>
    </lineage>
</organism>
<dbReference type="InterPro" id="IPR027924">
    <property type="entry name" value="XkdF"/>
</dbReference>
<name>A0A6J7WPI6_9CAUD</name>
<dbReference type="EMBL" id="LR798248">
    <property type="protein sequence ID" value="CAB5218044.1"/>
    <property type="molecule type" value="Genomic_DNA"/>
</dbReference>
<protein>
    <submittedName>
        <fullName evidence="2">Phage-like element PBSX protein, XkdF</fullName>
    </submittedName>
</protein>
<proteinExistence type="predicted"/>
<accession>A0A6J7WPI6</accession>
<evidence type="ECO:0000313" key="2">
    <source>
        <dbReference type="EMBL" id="CAB5218044.1"/>
    </source>
</evidence>
<sequence length="338" mass="37758">MEKQIPTYLLTIDEELSSDLQVDAVSLVDAPAIEKNFLAFNEHFVEPKSGEHQTDFIPKCISYVVGEGKDVEQATAICHSLWEQHFAGVKVSIDYDDTLSTDKGKALAKRLISEGKSVYIISARHDKEGMLSVAKDLGIPESKVYATGSNEAKVQKVKDLGITKHYDNNSDVVDKLGTIGSQFALKLGFAINADKQELFGPAMLAEVPIYRRDDQLGEYNVVFNKETIYAIAQKFFEKGFDKNFNLMHDASQKCSGVYVFQSYIVDNTEGRPAPKGYEDAKDGSWFLGVKVNNPEVWAKVKSGEIKGFSVEGVFEYKKKELSAEQMYKMIEDILSQVK</sequence>
<feature type="domain" description="Phage-like element PBSX protein XkdF" evidence="1">
    <location>
        <begin position="222"/>
        <end position="313"/>
    </location>
</feature>
<evidence type="ECO:0000259" key="1">
    <source>
        <dbReference type="Pfam" id="PF14550"/>
    </source>
</evidence>
<dbReference type="Pfam" id="PF14550">
    <property type="entry name" value="Peptidase_S78_2"/>
    <property type="match status" value="1"/>
</dbReference>